<evidence type="ECO:0000313" key="1">
    <source>
        <dbReference type="EMBL" id="TKW18603.1"/>
    </source>
</evidence>
<proteinExistence type="predicted"/>
<dbReference type="InterPro" id="IPR012871">
    <property type="entry name" value="DUF1668_ORYSA"/>
</dbReference>
<dbReference type="PANTHER" id="PTHR33085:SF103">
    <property type="entry name" value="F-BOX ASSOCIATED DOMAIN-CONTAINING PROTEIN"/>
    <property type="match status" value="1"/>
</dbReference>
<dbReference type="PANTHER" id="PTHR33085">
    <property type="entry name" value="OS12G0113100 PROTEIN-RELATED"/>
    <property type="match status" value="1"/>
</dbReference>
<dbReference type="Pfam" id="PF07893">
    <property type="entry name" value="DUF1668"/>
    <property type="match status" value="1"/>
</dbReference>
<dbReference type="Gramene" id="TKW18603">
    <property type="protein sequence ID" value="TKW18603"/>
    <property type="gene ID" value="SEVIR_5G441800v2"/>
</dbReference>
<dbReference type="Proteomes" id="UP000298652">
    <property type="component" value="Chromosome 5"/>
</dbReference>
<gene>
    <name evidence="1" type="ORF">SEVIR_5G441800v2</name>
</gene>
<name>A0A4U6UVA7_SETVI</name>
<accession>A0A4U6UVA7</accession>
<evidence type="ECO:0000313" key="2">
    <source>
        <dbReference type="Proteomes" id="UP000298652"/>
    </source>
</evidence>
<protein>
    <submittedName>
        <fullName evidence="1">Uncharacterized protein</fullName>
    </submittedName>
</protein>
<dbReference type="AlphaFoldDB" id="A0A4U6UVA7"/>
<dbReference type="OMA" id="QQCGANG"/>
<organism evidence="1 2">
    <name type="scientific">Setaria viridis</name>
    <name type="common">Green bristlegrass</name>
    <name type="synonym">Setaria italica subsp. viridis</name>
    <dbReference type="NCBI Taxonomy" id="4556"/>
    <lineage>
        <taxon>Eukaryota</taxon>
        <taxon>Viridiplantae</taxon>
        <taxon>Streptophyta</taxon>
        <taxon>Embryophyta</taxon>
        <taxon>Tracheophyta</taxon>
        <taxon>Spermatophyta</taxon>
        <taxon>Magnoliopsida</taxon>
        <taxon>Liliopsida</taxon>
        <taxon>Poales</taxon>
        <taxon>Poaceae</taxon>
        <taxon>PACMAD clade</taxon>
        <taxon>Panicoideae</taxon>
        <taxon>Panicodae</taxon>
        <taxon>Paniceae</taxon>
        <taxon>Cenchrinae</taxon>
        <taxon>Setaria</taxon>
    </lineage>
</organism>
<keyword evidence="2" id="KW-1185">Reference proteome</keyword>
<reference evidence="1" key="1">
    <citation type="submission" date="2019-03" db="EMBL/GenBank/DDBJ databases">
        <title>WGS assembly of Setaria viridis.</title>
        <authorList>
            <person name="Huang P."/>
            <person name="Jenkins J."/>
            <person name="Grimwood J."/>
            <person name="Barry K."/>
            <person name="Healey A."/>
            <person name="Mamidi S."/>
            <person name="Sreedasyam A."/>
            <person name="Shu S."/>
            <person name="Feldman M."/>
            <person name="Wu J."/>
            <person name="Yu Y."/>
            <person name="Chen C."/>
            <person name="Johnson J."/>
            <person name="Rokhsar D."/>
            <person name="Baxter I."/>
            <person name="Schmutz J."/>
            <person name="Brutnell T."/>
            <person name="Kellogg E."/>
        </authorList>
    </citation>
    <scope>NUCLEOTIDE SEQUENCE [LARGE SCALE GENOMIC DNA]</scope>
</reference>
<sequence length="365" mass="42001">MYQFYRRHRRDLNIHLSKMNRWRRYLYLLVDDLNGTYPLRRINASNLFFARNQVNRVNEALTIEETPLPRPHLSFTPSQDRGRLEFFGFFGHGRKKSYLAAVDFDGVSYMYDVERRTMHEIASPNEYKCCDPVSLAVGDALYVMDREPVPSNQRSFEALIVDLPNDVLFKPNSTWHCLQPLPFVLETGYKGRFIIGAYTVAGGSNILISTPGIGTYSFDTSSCSWRKAGDWELPFRDRADFFPEHGVWLGFSSQDNLLCSSSDITAPAQGAPTLDMVWEDLNPPCCWDPLKSHLVYLGSNKFCVAKFFERVVNVENNQVCIPVIERFVVFTGLVLKPTTDHKGLVMLKQRSHIYRFEGVTTCWVF</sequence>
<dbReference type="EMBL" id="CM016556">
    <property type="protein sequence ID" value="TKW18603.1"/>
    <property type="molecule type" value="Genomic_DNA"/>
</dbReference>